<gene>
    <name evidence="4" type="ORF">COB11_07345</name>
</gene>
<evidence type="ECO:0000313" key="5">
    <source>
        <dbReference type="Proteomes" id="UP000217838"/>
    </source>
</evidence>
<evidence type="ECO:0000256" key="2">
    <source>
        <dbReference type="ARBA" id="ARBA00022801"/>
    </source>
</evidence>
<dbReference type="EMBL" id="NVUU01000103">
    <property type="protein sequence ID" value="PCI92450.1"/>
    <property type="molecule type" value="Genomic_DNA"/>
</dbReference>
<dbReference type="Pfam" id="PF07859">
    <property type="entry name" value="Abhydrolase_3"/>
    <property type="match status" value="1"/>
</dbReference>
<evidence type="ECO:0000256" key="1">
    <source>
        <dbReference type="ARBA" id="ARBA00010515"/>
    </source>
</evidence>
<feature type="domain" description="Alpha/beta hydrolase fold-3" evidence="3">
    <location>
        <begin position="78"/>
        <end position="284"/>
    </location>
</feature>
<dbReference type="PANTHER" id="PTHR48081">
    <property type="entry name" value="AB HYDROLASE SUPERFAMILY PROTEIN C4A8.06C"/>
    <property type="match status" value="1"/>
</dbReference>
<dbReference type="Gene3D" id="3.40.50.1820">
    <property type="entry name" value="alpha/beta hydrolase"/>
    <property type="match status" value="1"/>
</dbReference>
<evidence type="ECO:0000259" key="3">
    <source>
        <dbReference type="Pfam" id="PF07859"/>
    </source>
</evidence>
<dbReference type="PANTHER" id="PTHR48081:SF8">
    <property type="entry name" value="ALPHA_BETA HYDROLASE FOLD-3 DOMAIN-CONTAINING PROTEIN-RELATED"/>
    <property type="match status" value="1"/>
</dbReference>
<keyword evidence="2" id="KW-0378">Hydrolase</keyword>
<organism evidence="4 5">
    <name type="scientific">Aerophobetes bacterium</name>
    <dbReference type="NCBI Taxonomy" id="2030807"/>
    <lineage>
        <taxon>Bacteria</taxon>
        <taxon>Candidatus Aerophobota</taxon>
    </lineage>
</organism>
<accession>A0A2A4YCW0</accession>
<sequence>MLLDPELAEFLKNVSESGNKAFEIMSIDDMRQATKRLSVFYGDVEPVHKVETRAIKADDHDFLVRIYHPSPAKKLPMLLYFHAGGYVRGDVELCDPICRKIANRSSCIVISVNYRLAPEDKFPAALEDAYTTLCFAHRYAHEIGGSKDHIAVAGDSTGGNLATVLTLLTRERKGPKISFQILMYPVVDYTYSFPSHEKFAKGYFMTEEALKFYESQYFPPDADRKDPYISPYFIKHFDNLPPAYIITAECDPVRDEGEAYAEKLKKSGIKVVHYRFKGTMHAFIYFSPISKKADEAIFSVAEALHGFFRETIEKALHGQ</sequence>
<dbReference type="InterPro" id="IPR029058">
    <property type="entry name" value="AB_hydrolase_fold"/>
</dbReference>
<dbReference type="AlphaFoldDB" id="A0A2A4YCW0"/>
<dbReference type="InterPro" id="IPR050300">
    <property type="entry name" value="GDXG_lipolytic_enzyme"/>
</dbReference>
<dbReference type="GO" id="GO:0016787">
    <property type="term" value="F:hydrolase activity"/>
    <property type="evidence" value="ECO:0007669"/>
    <property type="project" value="UniProtKB-KW"/>
</dbReference>
<comment type="similarity">
    <text evidence="1">Belongs to the 'GDXG' lipolytic enzyme family.</text>
</comment>
<dbReference type="SUPFAM" id="SSF53474">
    <property type="entry name" value="alpha/beta-Hydrolases"/>
    <property type="match status" value="1"/>
</dbReference>
<proteinExistence type="inferred from homology"/>
<dbReference type="FunFam" id="3.40.50.1820:FF:000089">
    <property type="entry name" value="Alpha/beta hydrolase"/>
    <property type="match status" value="1"/>
</dbReference>
<dbReference type="InterPro" id="IPR013094">
    <property type="entry name" value="AB_hydrolase_3"/>
</dbReference>
<protein>
    <submittedName>
        <fullName evidence="4">Lipase</fullName>
    </submittedName>
</protein>
<evidence type="ECO:0000313" key="4">
    <source>
        <dbReference type="EMBL" id="PCI92450.1"/>
    </source>
</evidence>
<comment type="caution">
    <text evidence="4">The sequence shown here is derived from an EMBL/GenBank/DDBJ whole genome shotgun (WGS) entry which is preliminary data.</text>
</comment>
<reference evidence="5" key="1">
    <citation type="submission" date="2017-08" db="EMBL/GenBank/DDBJ databases">
        <title>A dynamic microbial community with high functional redundancy inhabits the cold, oxic subseafloor aquifer.</title>
        <authorList>
            <person name="Tully B.J."/>
            <person name="Wheat C.G."/>
            <person name="Glazer B.T."/>
            <person name="Huber J.A."/>
        </authorList>
    </citation>
    <scope>NUCLEOTIDE SEQUENCE [LARGE SCALE GENOMIC DNA]</scope>
</reference>
<name>A0A2A4YCW0_UNCAE</name>
<dbReference type="Proteomes" id="UP000217838">
    <property type="component" value="Unassembled WGS sequence"/>
</dbReference>